<dbReference type="AlphaFoldDB" id="A0A1S1WY52"/>
<protein>
    <recommendedName>
        <fullName evidence="5">HTH luxR-type domain-containing protein</fullName>
    </recommendedName>
</protein>
<accession>A0A1S1WY52</accession>
<dbReference type="EMBL" id="MKCS01000001">
    <property type="protein sequence ID" value="OHX12079.1"/>
    <property type="molecule type" value="Genomic_DNA"/>
</dbReference>
<dbReference type="SMART" id="SM00421">
    <property type="entry name" value="HTH_LUXR"/>
    <property type="match status" value="1"/>
</dbReference>
<dbReference type="PROSITE" id="PS00622">
    <property type="entry name" value="HTH_LUXR_1"/>
    <property type="match status" value="1"/>
</dbReference>
<gene>
    <name evidence="3" type="ORF">BI347_00155</name>
</gene>
<dbReference type="Pfam" id="PF00196">
    <property type="entry name" value="GerE"/>
    <property type="match status" value="1"/>
</dbReference>
<feature type="domain" description="PAS" evidence="2">
    <location>
        <begin position="14"/>
        <end position="80"/>
    </location>
</feature>
<dbReference type="Gene3D" id="1.10.10.10">
    <property type="entry name" value="Winged helix-like DNA-binding domain superfamily/Winged helix DNA-binding domain"/>
    <property type="match status" value="1"/>
</dbReference>
<evidence type="ECO:0000313" key="4">
    <source>
        <dbReference type="Proteomes" id="UP000180088"/>
    </source>
</evidence>
<dbReference type="Proteomes" id="UP000180088">
    <property type="component" value="Unassembled WGS sequence"/>
</dbReference>
<evidence type="ECO:0008006" key="5">
    <source>
        <dbReference type="Google" id="ProtNLM"/>
    </source>
</evidence>
<dbReference type="PROSITE" id="PS50112">
    <property type="entry name" value="PAS"/>
    <property type="match status" value="1"/>
</dbReference>
<dbReference type="Gene3D" id="3.30.450.20">
    <property type="entry name" value="PAS domain"/>
    <property type="match status" value="1"/>
</dbReference>
<name>A0A1S1WY52_9NEIS</name>
<proteinExistence type="predicted"/>
<dbReference type="InterPro" id="IPR016032">
    <property type="entry name" value="Sig_transdc_resp-reg_C-effctor"/>
</dbReference>
<evidence type="ECO:0000313" key="3">
    <source>
        <dbReference type="EMBL" id="OHX12079.1"/>
    </source>
</evidence>
<organism evidence="3 4">
    <name type="scientific">Chromobacterium sphagni</name>
    <dbReference type="NCBI Taxonomy" id="1903179"/>
    <lineage>
        <taxon>Bacteria</taxon>
        <taxon>Pseudomonadati</taxon>
        <taxon>Pseudomonadota</taxon>
        <taxon>Betaproteobacteria</taxon>
        <taxon>Neisseriales</taxon>
        <taxon>Chromobacteriaceae</taxon>
        <taxon>Chromobacterium</taxon>
    </lineage>
</organism>
<dbReference type="STRING" id="1903179.BI347_00155"/>
<dbReference type="SUPFAM" id="SSF55785">
    <property type="entry name" value="PYP-like sensor domain (PAS domain)"/>
    <property type="match status" value="1"/>
</dbReference>
<evidence type="ECO:0000259" key="2">
    <source>
        <dbReference type="PROSITE" id="PS50112"/>
    </source>
</evidence>
<comment type="caution">
    <text evidence="3">The sequence shown here is derived from an EMBL/GenBank/DDBJ whole genome shotgun (WGS) entry which is preliminary data.</text>
</comment>
<dbReference type="InterPro" id="IPR000014">
    <property type="entry name" value="PAS"/>
</dbReference>
<feature type="domain" description="HTH luxR-type" evidence="1">
    <location>
        <begin position="162"/>
        <end position="227"/>
    </location>
</feature>
<reference evidence="3 4" key="1">
    <citation type="submission" date="2016-09" db="EMBL/GenBank/DDBJ databases">
        <title>Chromobacterium muskegensis sp. nov., an insecticidal bacterium isolated from Sphagnum bogs.</title>
        <authorList>
            <person name="Sparks M.E."/>
            <person name="Blackburn M.B."/>
            <person name="Gundersen-Rindal D.E."/>
            <person name="Mitchell A."/>
            <person name="Farrar R."/>
            <person name="Kuhar D."/>
        </authorList>
    </citation>
    <scope>NUCLEOTIDE SEQUENCE [LARGE SCALE GENOMIC DNA]</scope>
    <source>
        <strain evidence="3 4">37-2</strain>
    </source>
</reference>
<dbReference type="PROSITE" id="PS50043">
    <property type="entry name" value="HTH_LUXR_2"/>
    <property type="match status" value="1"/>
</dbReference>
<dbReference type="InterPro" id="IPR013656">
    <property type="entry name" value="PAS_4"/>
</dbReference>
<dbReference type="InterPro" id="IPR036388">
    <property type="entry name" value="WH-like_DNA-bd_sf"/>
</dbReference>
<sequence length="248" mass="28290">MRMHPPYLFKHFSALESFIDQLESVGQMAGAKDLHHNFLYVNASYADFHGLPRDEIIGKKSGDMPNGISVLSQMMYEQDQVVLHQRKKIIMGSIHPHRSGDPRAYKFRKFPALLNDKDPIILFTGEDLTCDTTFWSEILWGIEPMVKIEKLVAASFAQLQESKELKVPLNEGELSVLNLLLRGVPVKRIAGIFDISTRTVENRVESLKDKFGALNQQNLIDVARKMGYQSVISRAIFKEHMTYNLLVE</sequence>
<dbReference type="GO" id="GO:0003677">
    <property type="term" value="F:DNA binding"/>
    <property type="evidence" value="ECO:0007669"/>
    <property type="project" value="InterPro"/>
</dbReference>
<dbReference type="InterPro" id="IPR035965">
    <property type="entry name" value="PAS-like_dom_sf"/>
</dbReference>
<dbReference type="InterPro" id="IPR000792">
    <property type="entry name" value="Tscrpt_reg_LuxR_C"/>
</dbReference>
<dbReference type="GO" id="GO:0006355">
    <property type="term" value="P:regulation of DNA-templated transcription"/>
    <property type="evidence" value="ECO:0007669"/>
    <property type="project" value="InterPro"/>
</dbReference>
<dbReference type="Pfam" id="PF08448">
    <property type="entry name" value="PAS_4"/>
    <property type="match status" value="1"/>
</dbReference>
<dbReference type="SUPFAM" id="SSF46894">
    <property type="entry name" value="C-terminal effector domain of the bipartite response regulators"/>
    <property type="match status" value="1"/>
</dbReference>
<evidence type="ECO:0000259" key="1">
    <source>
        <dbReference type="PROSITE" id="PS50043"/>
    </source>
</evidence>